<accession>A0ACB0E894</accession>
<name>A0ACB0E894_RANTA</name>
<reference evidence="1" key="1">
    <citation type="submission" date="2023-05" db="EMBL/GenBank/DDBJ databases">
        <authorList>
            <consortium name="ELIXIR-Norway"/>
        </authorList>
    </citation>
    <scope>NUCLEOTIDE SEQUENCE</scope>
</reference>
<sequence>MKQETPAPGSALTPPHVQASGPTMRRGSQFWPRERSIRWGRLLMLGGRLRGAGVALKVRDNQLSLGLAATQWSALHVTGAPGKQKDAPDVLGNPEPTRNPCGVQDTGGRRPLLYTWATAMAATELLDMAGDCAPKRLTMSQTLQCDFLWFISVNLSKQESQALAYLQPPPPSRFIMIIKHLEHSQQVLAFLHRPFQARHHQERGGRGWGQVACHLPRASAVVCGREPRPAHCHEVNQAPRESQKPIKTRGKTALRSPGLPGQLRPAPASPHGAAPSAPGHLPPTAETLMPLSSLGSGHRGRGGRGTAEANSSRILDSIAVRRAEKLPF</sequence>
<evidence type="ECO:0000313" key="2">
    <source>
        <dbReference type="Proteomes" id="UP001162501"/>
    </source>
</evidence>
<dbReference type="Proteomes" id="UP001162501">
    <property type="component" value="Chromosome 17"/>
</dbReference>
<dbReference type="EMBL" id="OX596101">
    <property type="protein sequence ID" value="CAI9696848.1"/>
    <property type="molecule type" value="Genomic_DNA"/>
</dbReference>
<organism evidence="1 2">
    <name type="scientific">Rangifer tarandus platyrhynchus</name>
    <name type="common">Svalbard reindeer</name>
    <dbReference type="NCBI Taxonomy" id="3082113"/>
    <lineage>
        <taxon>Eukaryota</taxon>
        <taxon>Metazoa</taxon>
        <taxon>Chordata</taxon>
        <taxon>Craniata</taxon>
        <taxon>Vertebrata</taxon>
        <taxon>Euteleostomi</taxon>
        <taxon>Mammalia</taxon>
        <taxon>Eutheria</taxon>
        <taxon>Laurasiatheria</taxon>
        <taxon>Artiodactyla</taxon>
        <taxon>Ruminantia</taxon>
        <taxon>Pecora</taxon>
        <taxon>Cervidae</taxon>
        <taxon>Odocoileinae</taxon>
        <taxon>Rangifer</taxon>
    </lineage>
</organism>
<protein>
    <submittedName>
        <fullName evidence="1">Uncharacterized protein</fullName>
    </submittedName>
</protein>
<proteinExistence type="predicted"/>
<gene>
    <name evidence="1" type="ORF">MRATA1EN3_LOCUS8061</name>
</gene>
<evidence type="ECO:0000313" key="1">
    <source>
        <dbReference type="EMBL" id="CAI9696848.1"/>
    </source>
</evidence>